<dbReference type="AlphaFoldDB" id="A0AAV2JT63"/>
<proteinExistence type="predicted"/>
<evidence type="ECO:0000313" key="2">
    <source>
        <dbReference type="EMBL" id="CAL1579506.1"/>
    </source>
</evidence>
<reference evidence="2 3" key="1">
    <citation type="submission" date="2024-04" db="EMBL/GenBank/DDBJ databases">
        <authorList>
            <person name="Waldvogel A.-M."/>
            <person name="Schoenle A."/>
        </authorList>
    </citation>
    <scope>NUCLEOTIDE SEQUENCE [LARGE SCALE GENOMIC DNA]</scope>
</reference>
<organism evidence="2 3">
    <name type="scientific">Knipowitschia caucasica</name>
    <name type="common">Caucasian dwarf goby</name>
    <name type="synonym">Pomatoschistus caucasicus</name>
    <dbReference type="NCBI Taxonomy" id="637954"/>
    <lineage>
        <taxon>Eukaryota</taxon>
        <taxon>Metazoa</taxon>
        <taxon>Chordata</taxon>
        <taxon>Craniata</taxon>
        <taxon>Vertebrata</taxon>
        <taxon>Euteleostomi</taxon>
        <taxon>Actinopterygii</taxon>
        <taxon>Neopterygii</taxon>
        <taxon>Teleostei</taxon>
        <taxon>Neoteleostei</taxon>
        <taxon>Acanthomorphata</taxon>
        <taxon>Gobiaria</taxon>
        <taxon>Gobiiformes</taxon>
        <taxon>Gobioidei</taxon>
        <taxon>Gobiidae</taxon>
        <taxon>Gobiinae</taxon>
        <taxon>Knipowitschia</taxon>
    </lineage>
</organism>
<dbReference type="Proteomes" id="UP001497482">
    <property type="component" value="Chromosome 14"/>
</dbReference>
<dbReference type="EMBL" id="OZ035836">
    <property type="protein sequence ID" value="CAL1579506.1"/>
    <property type="molecule type" value="Genomic_DNA"/>
</dbReference>
<sequence>MGVWETCCLKPLDPHTWRSHHRHGSESRAAAGRHSPEGQCGDRDQGCSGDPQCVGAAGGHSAMEEVGGLRGEGVSAVCSPQRDASTFRVAAGVEWGAMERAQAQWRGHLGTLQPL</sequence>
<keyword evidence="3" id="KW-1185">Reference proteome</keyword>
<evidence type="ECO:0000256" key="1">
    <source>
        <dbReference type="SAM" id="MobiDB-lite"/>
    </source>
</evidence>
<evidence type="ECO:0000313" key="3">
    <source>
        <dbReference type="Proteomes" id="UP001497482"/>
    </source>
</evidence>
<name>A0AAV2JT63_KNICA</name>
<gene>
    <name evidence="2" type="ORF">KC01_LOCUS10550</name>
</gene>
<protein>
    <submittedName>
        <fullName evidence="2">Uncharacterized protein</fullName>
    </submittedName>
</protein>
<feature type="compositionally biased region" description="Basic and acidic residues" evidence="1">
    <location>
        <begin position="34"/>
        <end position="45"/>
    </location>
</feature>
<accession>A0AAV2JT63</accession>
<feature type="region of interest" description="Disordered" evidence="1">
    <location>
        <begin position="15"/>
        <end position="46"/>
    </location>
</feature>